<dbReference type="EMBL" id="SGIU01000002">
    <property type="protein sequence ID" value="TAI46911.1"/>
    <property type="molecule type" value="Genomic_DNA"/>
</dbReference>
<dbReference type="OrthoDB" id="8764943at2"/>
<dbReference type="InterPro" id="IPR008969">
    <property type="entry name" value="CarboxyPept-like_regulatory"/>
</dbReference>
<dbReference type="InterPro" id="IPR041700">
    <property type="entry name" value="OMP_b-brl_3"/>
</dbReference>
<dbReference type="Pfam" id="PF14905">
    <property type="entry name" value="OMP_b-brl_3"/>
    <property type="match status" value="1"/>
</dbReference>
<sequence length="778" mass="87370">MKHHAFFFVLVFAPLVLFGQYRVKVHGNVTDPNGNPISIADVLLYDADEQNLLAYTTVSNGTFVIEAESNEDYSLQISALGFKTKVISIFLDSELELDIALEESATALEEVEVVATQNPVSNTNGNIKINVQHPVFSSIPDPLEVLSKLPGIQIAADRESLSLLGKGNPLIYMNNQRVDFEALIGLSVDAIETIELIQNPSAKYEASGRAVLLITTKRNMSRGLTGTLQETASWKRNFNNYLNTNASWVQTGFEINANLALNHLATWESNAFQFNIPTADIFSDYEVLIPRNNRTQLNSGLGFYLPISDQGSDYLSFNSVLRIQTDDFPIETETLLQIRDSSDAILTDTGNENTNSYFSGNLNFNKSIEKDFTFFFGLQYSTFNRDFATDIRNNRNNSGFELEQLRNQDFELNSLAMRIDFEHGISKNSLLEFGGNWNEARANAFSDIQILQPPQTTIFDFGYQESLYAGYVSFSGKLSPKMDFSGGLRTEYNRVGSELTDESVPLIERENTRLFPRASLNVTIDSTKTVSLNYARSITRPNFSRTTTITTFINPVLEGAGNINLLPEITDELSANLQWQSKSLTVGYYKTQFPMNFTIGFDAETQNAILSQVNLDNASGFYATANLPMSKGIWTSNTTLSVYYNQIEDEGSVLGEARPYGYFYTNHQFKVAKDTTIALGGWGLTKRREGIFQRNSILFAEASINKNFGKKLLCSLRFNDIFRQLNFEEAYTIDQVESDGVFIADGHEIALSVKYSFGTKKEQRFQNKNVDENIERIN</sequence>
<dbReference type="RefSeq" id="WP_130613175.1">
    <property type="nucleotide sequence ID" value="NZ_SGIU01000002.1"/>
</dbReference>
<proteinExistence type="predicted"/>
<dbReference type="Proteomes" id="UP000291981">
    <property type="component" value="Unassembled WGS sequence"/>
</dbReference>
<dbReference type="Gene3D" id="2.60.40.1120">
    <property type="entry name" value="Carboxypeptidase-like, regulatory domain"/>
    <property type="match status" value="1"/>
</dbReference>
<dbReference type="SUPFAM" id="SSF49464">
    <property type="entry name" value="Carboxypeptidase regulatory domain-like"/>
    <property type="match status" value="1"/>
</dbReference>
<dbReference type="Pfam" id="PF13620">
    <property type="entry name" value="CarboxypepD_reg"/>
    <property type="match status" value="1"/>
</dbReference>
<accession>A0A4Q8Q9L6</accession>
<organism evidence="2 3">
    <name type="scientific">Flagellimonas allohymeniacidonis</name>
    <dbReference type="NCBI Taxonomy" id="2517819"/>
    <lineage>
        <taxon>Bacteria</taxon>
        <taxon>Pseudomonadati</taxon>
        <taxon>Bacteroidota</taxon>
        <taxon>Flavobacteriia</taxon>
        <taxon>Flavobacteriales</taxon>
        <taxon>Flavobacteriaceae</taxon>
        <taxon>Flagellimonas</taxon>
    </lineage>
</organism>
<reference evidence="2 3" key="1">
    <citation type="submission" date="2019-02" db="EMBL/GenBank/DDBJ databases">
        <title>Draft genome sequence of Muricauda sp. 176CP4-71.</title>
        <authorList>
            <person name="Park J.-S."/>
        </authorList>
    </citation>
    <scope>NUCLEOTIDE SEQUENCE [LARGE SCALE GENOMIC DNA]</scope>
    <source>
        <strain evidence="2 3">176CP4-71</strain>
    </source>
</reference>
<gene>
    <name evidence="2" type="ORF">EW142_09420</name>
</gene>
<dbReference type="AlphaFoldDB" id="A0A4Q8Q9L6"/>
<evidence type="ECO:0000313" key="2">
    <source>
        <dbReference type="EMBL" id="TAI46911.1"/>
    </source>
</evidence>
<evidence type="ECO:0000259" key="1">
    <source>
        <dbReference type="Pfam" id="PF14905"/>
    </source>
</evidence>
<evidence type="ECO:0000313" key="3">
    <source>
        <dbReference type="Proteomes" id="UP000291981"/>
    </source>
</evidence>
<feature type="domain" description="Outer membrane protein beta-barrel" evidence="1">
    <location>
        <begin position="373"/>
        <end position="753"/>
    </location>
</feature>
<comment type="caution">
    <text evidence="2">The sequence shown here is derived from an EMBL/GenBank/DDBJ whole genome shotgun (WGS) entry which is preliminary data.</text>
</comment>
<keyword evidence="3" id="KW-1185">Reference proteome</keyword>
<dbReference type="SUPFAM" id="SSF56935">
    <property type="entry name" value="Porins"/>
    <property type="match status" value="1"/>
</dbReference>
<name>A0A4Q8Q9L6_9FLAO</name>
<protein>
    <recommendedName>
        <fullName evidence="1">Outer membrane protein beta-barrel domain-containing protein</fullName>
    </recommendedName>
</protein>